<sequence length="470" mass="53440">MNERNMTRMGNPPSYLSMSRGEFDITKYSKDSNPMEKNNSTHYSRASPMSSGDASSNIRSSQSFSQNYSSASVSSPVRSSITKTPPYQHYLSSPKEKYSSKSLTSTPSFQSSGSNFRASTPSSTRTVSTANSQSPSTSIPPYSSQAFYDNKNFVSPLKKKEEPLSKRTPISFKRLEFSAMNRNAKFIDRCIIISSEKDYLTYGMKTSALSICLEMGIQLLHKVIDVMSLKKISSSVIDEVLKIGSLQDPQQGYLNVDGLLQLNERFKQALTECYSINLETKEIEKTSLVIEKIQMKRKKNVLTILQQKGFSIAIFSIVEHEMEDVIHVIFDPSTQTTSGILHGASFLLVTGIGFTEYLNDWLLFSDEESINCSFFIRNENNVFKRFSFTDDEENRKEINSPSVMSTYEEEKRLSKDLMQKLELQRNIIDRLEQEIRSKESSLLQEQAKHSKFLEQEQALMQIRQILKGVQ</sequence>
<evidence type="ECO:0000313" key="4">
    <source>
        <dbReference type="Proteomes" id="UP000444721"/>
    </source>
</evidence>
<reference evidence="3 4" key="1">
    <citation type="journal article" date="2019" name="Sci. Rep.">
        <title>Nanopore sequencing improves the draft genome of the human pathogenic amoeba Naegleria fowleri.</title>
        <authorList>
            <person name="Liechti N."/>
            <person name="Schurch N."/>
            <person name="Bruggmann R."/>
            <person name="Wittwer M."/>
        </authorList>
    </citation>
    <scope>NUCLEOTIDE SEQUENCE [LARGE SCALE GENOMIC DNA]</scope>
    <source>
        <strain evidence="3 4">ATCC 30894</strain>
    </source>
</reference>
<dbReference type="AlphaFoldDB" id="A0A6A5C5H4"/>
<accession>A0A6A5C5H4</accession>
<name>A0A6A5C5H4_NAEFO</name>
<protein>
    <submittedName>
        <fullName evidence="3">Uncharacterized protein</fullName>
    </submittedName>
</protein>
<feature type="region of interest" description="Disordered" evidence="2">
    <location>
        <begin position="1"/>
        <end position="143"/>
    </location>
</feature>
<evidence type="ECO:0000313" key="3">
    <source>
        <dbReference type="EMBL" id="KAF0981088.1"/>
    </source>
</evidence>
<dbReference type="VEuPathDB" id="AmoebaDB:NfTy_079710"/>
<feature type="compositionally biased region" description="Polar residues" evidence="2">
    <location>
        <begin position="100"/>
        <end position="143"/>
    </location>
</feature>
<dbReference type="RefSeq" id="XP_044565801.1">
    <property type="nucleotide sequence ID" value="XM_044703443.1"/>
</dbReference>
<dbReference type="VEuPathDB" id="AmoebaDB:NF0098450"/>
<feature type="coiled-coil region" evidence="1">
    <location>
        <begin position="404"/>
        <end position="448"/>
    </location>
</feature>
<gene>
    <name evidence="3" type="ORF">FDP41_012876</name>
</gene>
<dbReference type="OrthoDB" id="10428109at2759"/>
<evidence type="ECO:0000256" key="2">
    <source>
        <dbReference type="SAM" id="MobiDB-lite"/>
    </source>
</evidence>
<proteinExistence type="predicted"/>
<keyword evidence="1" id="KW-0175">Coiled coil</keyword>
<keyword evidence="4" id="KW-1185">Reference proteome</keyword>
<feature type="compositionally biased region" description="Basic and acidic residues" evidence="2">
    <location>
        <begin position="21"/>
        <end position="34"/>
    </location>
</feature>
<feature type="compositionally biased region" description="Polar residues" evidence="2">
    <location>
        <begin position="35"/>
        <end position="54"/>
    </location>
</feature>
<evidence type="ECO:0000256" key="1">
    <source>
        <dbReference type="SAM" id="Coils"/>
    </source>
</evidence>
<dbReference type="GeneID" id="68120091"/>
<dbReference type="VEuPathDB" id="AmoebaDB:NF0098440"/>
<feature type="compositionally biased region" description="Low complexity" evidence="2">
    <location>
        <begin position="55"/>
        <end position="80"/>
    </location>
</feature>
<comment type="caution">
    <text evidence="3">The sequence shown here is derived from an EMBL/GenBank/DDBJ whole genome shotgun (WGS) entry which is preliminary data.</text>
</comment>
<dbReference type="VEuPathDB" id="AmoebaDB:FDP41_012876"/>
<dbReference type="Proteomes" id="UP000444721">
    <property type="component" value="Unassembled WGS sequence"/>
</dbReference>
<organism evidence="3 4">
    <name type="scientific">Naegleria fowleri</name>
    <name type="common">Brain eating amoeba</name>
    <dbReference type="NCBI Taxonomy" id="5763"/>
    <lineage>
        <taxon>Eukaryota</taxon>
        <taxon>Discoba</taxon>
        <taxon>Heterolobosea</taxon>
        <taxon>Tetramitia</taxon>
        <taxon>Eutetramitia</taxon>
        <taxon>Vahlkampfiidae</taxon>
        <taxon>Naegleria</taxon>
    </lineage>
</organism>
<dbReference type="EMBL" id="VFQX01000016">
    <property type="protein sequence ID" value="KAF0981088.1"/>
    <property type="molecule type" value="Genomic_DNA"/>
</dbReference>